<dbReference type="Gene3D" id="3.40.960.10">
    <property type="entry name" value="VSR Endonuclease"/>
    <property type="match status" value="1"/>
</dbReference>
<proteinExistence type="predicted"/>
<evidence type="ECO:0000313" key="2">
    <source>
        <dbReference type="EMBL" id="MCC2029800.1"/>
    </source>
</evidence>
<accession>A0A9X1LQ27</accession>
<evidence type="ECO:0000313" key="3">
    <source>
        <dbReference type="Proteomes" id="UP001139289"/>
    </source>
</evidence>
<gene>
    <name evidence="2" type="ORF">KEC56_09755</name>
</gene>
<organism evidence="2 3">
    <name type="scientific">Microbacterium tenebrionis</name>
    <dbReference type="NCBI Taxonomy" id="2830665"/>
    <lineage>
        <taxon>Bacteria</taxon>
        <taxon>Bacillati</taxon>
        <taxon>Actinomycetota</taxon>
        <taxon>Actinomycetes</taxon>
        <taxon>Micrococcales</taxon>
        <taxon>Microbacteriaceae</taxon>
        <taxon>Microbacterium</taxon>
    </lineage>
</organism>
<dbReference type="Proteomes" id="UP001139289">
    <property type="component" value="Unassembled WGS sequence"/>
</dbReference>
<evidence type="ECO:0000259" key="1">
    <source>
        <dbReference type="Pfam" id="PF04480"/>
    </source>
</evidence>
<name>A0A9X1LQ27_9MICO</name>
<feature type="domain" description="DUF559" evidence="1">
    <location>
        <begin position="175"/>
        <end position="273"/>
    </location>
</feature>
<protein>
    <submittedName>
        <fullName evidence="2">DUF559 domain-containing protein</fullName>
    </submittedName>
</protein>
<dbReference type="AlphaFoldDB" id="A0A9X1LQ27"/>
<keyword evidence="3" id="KW-1185">Reference proteome</keyword>
<comment type="caution">
    <text evidence="2">The sequence shown here is derived from an EMBL/GenBank/DDBJ whole genome shotgun (WGS) entry which is preliminary data.</text>
</comment>
<dbReference type="EMBL" id="JAGTTM010000003">
    <property type="protein sequence ID" value="MCC2029800.1"/>
    <property type="molecule type" value="Genomic_DNA"/>
</dbReference>
<dbReference type="InterPro" id="IPR007569">
    <property type="entry name" value="DUF559"/>
</dbReference>
<dbReference type="Pfam" id="PF04480">
    <property type="entry name" value="DUF559"/>
    <property type="match status" value="1"/>
</dbReference>
<sequence length="284" mass="31557">MHSRSDEPVSLCVADLGGIARVASLHERGYRRAELEKALRDGTLVRIRQGWVAIPDASPQLVSAAKRGVVLTCVTAARRLGIWVHEQDPGVHVGATPGSAGGKPQSLRVYWAKPLVPRHPDALVDPIENVLAIVAECTPFEQALGTWESALNKELVTLDALSNLPLRPAARNLLAEAQPFADAGLETYLRPRLRWLRIRLVIQTWIAGHRVDALLGDRLVLQIDGKHHVGAQRSEDIRHDAEIRLMGYHVIRISYQQMMFEWPQVQDLIMRAVACGLHLANRRA</sequence>
<reference evidence="2" key="1">
    <citation type="submission" date="2021-04" db="EMBL/GenBank/DDBJ databases">
        <title>Microbacterium tenobrionis sp. nov. and Microbacterium allomyrinae sp. nov., isolated from larvae of Tenobrio molitor and Allomyrina dichotoma, respectively.</title>
        <authorList>
            <person name="Lee S.D."/>
        </authorList>
    </citation>
    <scope>NUCLEOTIDE SEQUENCE</scope>
    <source>
        <strain evidence="2">YMB-B2</strain>
    </source>
</reference>